<protein>
    <submittedName>
        <fullName evidence="2">Uncharacterized protein</fullName>
    </submittedName>
</protein>
<sequence>MSPPSRVKEKGKRLPFSDKSAGQGRRRPSLHPPSLGYAVRHSRFSIAVAYSLSFTSPRRRWGVRSRNGRKREKERKSKRRRKREKKREGGIVCLR</sequence>
<keyword evidence="3" id="KW-1185">Reference proteome</keyword>
<dbReference type="Proteomes" id="UP001430953">
    <property type="component" value="Unassembled WGS sequence"/>
</dbReference>
<proteinExistence type="predicted"/>
<feature type="region of interest" description="Disordered" evidence="1">
    <location>
        <begin position="58"/>
        <end position="95"/>
    </location>
</feature>
<feature type="compositionally biased region" description="Basic residues" evidence="1">
    <location>
        <begin position="58"/>
        <end position="85"/>
    </location>
</feature>
<comment type="caution">
    <text evidence="2">The sequence shown here is derived from an EMBL/GenBank/DDBJ whole genome shotgun (WGS) entry which is preliminary data.</text>
</comment>
<feature type="region of interest" description="Disordered" evidence="1">
    <location>
        <begin position="1"/>
        <end position="34"/>
    </location>
</feature>
<name>A0AAW2GWE2_9HYME</name>
<reference evidence="2 3" key="1">
    <citation type="submission" date="2023-03" db="EMBL/GenBank/DDBJ databases">
        <title>High recombination rates correlate with genetic variation in Cardiocondyla obscurior ants.</title>
        <authorList>
            <person name="Errbii M."/>
        </authorList>
    </citation>
    <scope>NUCLEOTIDE SEQUENCE [LARGE SCALE GENOMIC DNA]</scope>
    <source>
        <strain evidence="2">Alpha-2009</strain>
        <tissue evidence="2">Whole body</tissue>
    </source>
</reference>
<accession>A0AAW2GWE2</accession>
<evidence type="ECO:0000256" key="1">
    <source>
        <dbReference type="SAM" id="MobiDB-lite"/>
    </source>
</evidence>
<dbReference type="EMBL" id="JADYXP020000002">
    <property type="protein sequence ID" value="KAL0131614.1"/>
    <property type="molecule type" value="Genomic_DNA"/>
</dbReference>
<dbReference type="AlphaFoldDB" id="A0AAW2GWE2"/>
<evidence type="ECO:0000313" key="3">
    <source>
        <dbReference type="Proteomes" id="UP001430953"/>
    </source>
</evidence>
<gene>
    <name evidence="2" type="ORF">PUN28_002872</name>
</gene>
<evidence type="ECO:0000313" key="2">
    <source>
        <dbReference type="EMBL" id="KAL0131614.1"/>
    </source>
</evidence>
<organism evidence="2 3">
    <name type="scientific">Cardiocondyla obscurior</name>
    <dbReference type="NCBI Taxonomy" id="286306"/>
    <lineage>
        <taxon>Eukaryota</taxon>
        <taxon>Metazoa</taxon>
        <taxon>Ecdysozoa</taxon>
        <taxon>Arthropoda</taxon>
        <taxon>Hexapoda</taxon>
        <taxon>Insecta</taxon>
        <taxon>Pterygota</taxon>
        <taxon>Neoptera</taxon>
        <taxon>Endopterygota</taxon>
        <taxon>Hymenoptera</taxon>
        <taxon>Apocrita</taxon>
        <taxon>Aculeata</taxon>
        <taxon>Formicoidea</taxon>
        <taxon>Formicidae</taxon>
        <taxon>Myrmicinae</taxon>
        <taxon>Cardiocondyla</taxon>
    </lineage>
</organism>